<gene>
    <name evidence="2" type="ORF">QLQ12_19465</name>
</gene>
<feature type="domain" description="Cyclic-phosphate processing Receiver" evidence="1">
    <location>
        <begin position="9"/>
        <end position="100"/>
    </location>
</feature>
<evidence type="ECO:0000313" key="2">
    <source>
        <dbReference type="EMBL" id="MDI6100794.1"/>
    </source>
</evidence>
<evidence type="ECO:0000313" key="3">
    <source>
        <dbReference type="Proteomes" id="UP001241758"/>
    </source>
</evidence>
<reference evidence="2 3" key="1">
    <citation type="submission" date="2023-05" db="EMBL/GenBank/DDBJ databases">
        <title>Actinoplanes sp. NEAU-A12 genome sequencing.</title>
        <authorList>
            <person name="Wang Z.-S."/>
        </authorList>
    </citation>
    <scope>NUCLEOTIDE SEQUENCE [LARGE SCALE GENOMIC DNA]</scope>
    <source>
        <strain evidence="2 3">NEAU-A12</strain>
    </source>
</reference>
<dbReference type="RefSeq" id="WP_282761627.1">
    <property type="nucleotide sequence ID" value="NZ_JASCTH010000012.1"/>
</dbReference>
<proteinExistence type="predicted"/>
<sequence>MTDRKPAIVLVDDLRSFVDGRPAEVARTSSAGVELLDRHRSNRLDELWLDHDLGDDDTIWPVVEVLERAAFECRPFDVGVVIIHSANPAGAAKMAQALRRWNYPVRVASGDPAVGYVDGVGSADRQAGP</sequence>
<dbReference type="Pfam" id="PF20274">
    <property type="entry name" value="cREC_REC"/>
    <property type="match status" value="1"/>
</dbReference>
<evidence type="ECO:0000259" key="1">
    <source>
        <dbReference type="Pfam" id="PF20274"/>
    </source>
</evidence>
<dbReference type="Proteomes" id="UP001241758">
    <property type="component" value="Unassembled WGS sequence"/>
</dbReference>
<keyword evidence="3" id="KW-1185">Reference proteome</keyword>
<accession>A0ABT6WM37</accession>
<dbReference type="EMBL" id="JASCTH010000012">
    <property type="protein sequence ID" value="MDI6100794.1"/>
    <property type="molecule type" value="Genomic_DNA"/>
</dbReference>
<dbReference type="InterPro" id="IPR046909">
    <property type="entry name" value="cREC_REC"/>
</dbReference>
<name>A0ABT6WM37_9ACTN</name>
<protein>
    <recommendedName>
        <fullName evidence="1">Cyclic-phosphate processing Receiver domain-containing protein</fullName>
    </recommendedName>
</protein>
<comment type="caution">
    <text evidence="2">The sequence shown here is derived from an EMBL/GenBank/DDBJ whole genome shotgun (WGS) entry which is preliminary data.</text>
</comment>
<organism evidence="2 3">
    <name type="scientific">Actinoplanes sandaracinus</name>
    <dbReference type="NCBI Taxonomy" id="3045177"/>
    <lineage>
        <taxon>Bacteria</taxon>
        <taxon>Bacillati</taxon>
        <taxon>Actinomycetota</taxon>
        <taxon>Actinomycetes</taxon>
        <taxon>Micromonosporales</taxon>
        <taxon>Micromonosporaceae</taxon>
        <taxon>Actinoplanes</taxon>
    </lineage>
</organism>